<keyword evidence="2" id="KW-0472">Membrane</keyword>
<organism evidence="3 4">
    <name type="scientific">Dendrobium chrysotoxum</name>
    <name type="common">Orchid</name>
    <dbReference type="NCBI Taxonomy" id="161865"/>
    <lineage>
        <taxon>Eukaryota</taxon>
        <taxon>Viridiplantae</taxon>
        <taxon>Streptophyta</taxon>
        <taxon>Embryophyta</taxon>
        <taxon>Tracheophyta</taxon>
        <taxon>Spermatophyta</taxon>
        <taxon>Magnoliopsida</taxon>
        <taxon>Liliopsida</taxon>
        <taxon>Asparagales</taxon>
        <taxon>Orchidaceae</taxon>
        <taxon>Epidendroideae</taxon>
        <taxon>Malaxideae</taxon>
        <taxon>Dendrobiinae</taxon>
        <taxon>Dendrobium</taxon>
    </lineage>
</organism>
<evidence type="ECO:0000313" key="3">
    <source>
        <dbReference type="EMBL" id="KAH0461663.1"/>
    </source>
</evidence>
<dbReference type="PANTHER" id="PTHR33429">
    <property type="entry name" value="OS02G0708000 PROTEIN-RELATED"/>
    <property type="match status" value="1"/>
</dbReference>
<keyword evidence="2" id="KW-0812">Transmembrane</keyword>
<feature type="region of interest" description="Disordered" evidence="1">
    <location>
        <begin position="81"/>
        <end position="131"/>
    </location>
</feature>
<dbReference type="Proteomes" id="UP000775213">
    <property type="component" value="Unassembled WGS sequence"/>
</dbReference>
<sequence>MSLQQQPLPPAPPSSMVYPPPYASHNGRGSIGPVIAVLAVIAILGIFTGVVGRLCSGRRIVGLGQYDVEGWIERKCASCIDGRIDHPQPSPQQPADADRRSSVDGAGGGLASGTAPEVRHSPQDPPESAQR</sequence>
<evidence type="ECO:0000256" key="2">
    <source>
        <dbReference type="SAM" id="Phobius"/>
    </source>
</evidence>
<name>A0AAV7H2A5_DENCH</name>
<dbReference type="EMBL" id="JAGFBR010000009">
    <property type="protein sequence ID" value="KAH0461663.1"/>
    <property type="molecule type" value="Genomic_DNA"/>
</dbReference>
<evidence type="ECO:0000256" key="1">
    <source>
        <dbReference type="SAM" id="MobiDB-lite"/>
    </source>
</evidence>
<proteinExistence type="predicted"/>
<reference evidence="3 4" key="1">
    <citation type="journal article" date="2021" name="Hortic Res">
        <title>Chromosome-scale assembly of the Dendrobium chrysotoxum genome enhances the understanding of orchid evolution.</title>
        <authorList>
            <person name="Zhang Y."/>
            <person name="Zhang G.Q."/>
            <person name="Zhang D."/>
            <person name="Liu X.D."/>
            <person name="Xu X.Y."/>
            <person name="Sun W.H."/>
            <person name="Yu X."/>
            <person name="Zhu X."/>
            <person name="Wang Z.W."/>
            <person name="Zhao X."/>
            <person name="Zhong W.Y."/>
            <person name="Chen H."/>
            <person name="Yin W.L."/>
            <person name="Huang T."/>
            <person name="Niu S.C."/>
            <person name="Liu Z.J."/>
        </authorList>
    </citation>
    <scope>NUCLEOTIDE SEQUENCE [LARGE SCALE GENOMIC DNA]</scope>
    <source>
        <strain evidence="3">Lindl</strain>
    </source>
</reference>
<comment type="caution">
    <text evidence="3">The sequence shown here is derived from an EMBL/GenBank/DDBJ whole genome shotgun (WGS) entry which is preliminary data.</text>
</comment>
<evidence type="ECO:0000313" key="4">
    <source>
        <dbReference type="Proteomes" id="UP000775213"/>
    </source>
</evidence>
<dbReference type="AlphaFoldDB" id="A0AAV7H2A5"/>
<keyword evidence="4" id="KW-1185">Reference proteome</keyword>
<dbReference type="PANTHER" id="PTHR33429:SF2">
    <property type="entry name" value="OS01G0888850 PROTEIN"/>
    <property type="match status" value="1"/>
</dbReference>
<feature type="transmembrane region" description="Helical" evidence="2">
    <location>
        <begin position="31"/>
        <end position="51"/>
    </location>
</feature>
<protein>
    <recommendedName>
        <fullName evidence="5">Transmembrane protein</fullName>
    </recommendedName>
</protein>
<accession>A0AAV7H2A5</accession>
<evidence type="ECO:0008006" key="5">
    <source>
        <dbReference type="Google" id="ProtNLM"/>
    </source>
</evidence>
<keyword evidence="2" id="KW-1133">Transmembrane helix</keyword>
<gene>
    <name evidence="3" type="ORF">IEQ34_009238</name>
</gene>